<dbReference type="Gene3D" id="3.40.50.300">
    <property type="entry name" value="P-loop containing nucleotide triphosphate hydrolases"/>
    <property type="match status" value="1"/>
</dbReference>
<dbReference type="PANTHER" id="PTHR43384:SF4">
    <property type="entry name" value="CELLULOSE BIOSYNTHESIS PROTEIN BCSQ-RELATED"/>
    <property type="match status" value="1"/>
</dbReference>
<keyword evidence="5" id="KW-1185">Reference proteome</keyword>
<dbReference type="KEGG" id="cari:FNU76_17950"/>
<dbReference type="Pfam" id="PF01656">
    <property type="entry name" value="CbiA"/>
    <property type="match status" value="1"/>
</dbReference>
<sequence>MAMDRLNNLVPTVHNDQAASLRRLVGGPGGRAIALSGGSGTGVTTLTLNLAAAIAAADQRVLLLDEDDSRHSAVNRLQLRQRFAFEHVAGREIRLDELLLAAPGFDLMPIKLPSALASHLPPGRAGQLADEYDSLIARIDWVLVDARPVSDDSAPGLALSADEVIVVITPSGESITAAYATIKRLHTEYGRRDFRLLANRVRTLDTAMALFKRVKEVAGRYLDVKMKLVGFVPEDEQLARADKLGQPVAHAFPHSEASVAFAQLASAMRRWPRQPHSTDRENLLYRALDVCRRLGARS</sequence>
<dbReference type="AlphaFoldDB" id="A0A516SIV3"/>
<protein>
    <submittedName>
        <fullName evidence="4">MinD/ParA family protein</fullName>
    </submittedName>
</protein>
<dbReference type="EMBL" id="CP041730">
    <property type="protein sequence ID" value="QDQ28076.1"/>
    <property type="molecule type" value="Genomic_DNA"/>
</dbReference>
<name>A0A516SIV3_9NEIS</name>
<evidence type="ECO:0000313" key="5">
    <source>
        <dbReference type="Proteomes" id="UP000317550"/>
    </source>
</evidence>
<dbReference type="PANTHER" id="PTHR43384">
    <property type="entry name" value="SEPTUM SITE-DETERMINING PROTEIN MIND HOMOLOG, CHLOROPLASTIC-RELATED"/>
    <property type="match status" value="1"/>
</dbReference>
<dbReference type="GO" id="GO:0016887">
    <property type="term" value="F:ATP hydrolysis activity"/>
    <property type="evidence" value="ECO:0007669"/>
    <property type="project" value="TreeGrafter"/>
</dbReference>
<dbReference type="GO" id="GO:0051782">
    <property type="term" value="P:negative regulation of cell division"/>
    <property type="evidence" value="ECO:0007669"/>
    <property type="project" value="TreeGrafter"/>
</dbReference>
<feature type="domain" description="CobQ/CobB/MinD/ParA nucleotide binding" evidence="3">
    <location>
        <begin position="34"/>
        <end position="248"/>
    </location>
</feature>
<dbReference type="Proteomes" id="UP000317550">
    <property type="component" value="Chromosome"/>
</dbReference>
<proteinExistence type="predicted"/>
<dbReference type="GO" id="GO:0005829">
    <property type="term" value="C:cytosol"/>
    <property type="evidence" value="ECO:0007669"/>
    <property type="project" value="TreeGrafter"/>
</dbReference>
<dbReference type="GO" id="GO:0009898">
    <property type="term" value="C:cytoplasmic side of plasma membrane"/>
    <property type="evidence" value="ECO:0007669"/>
    <property type="project" value="TreeGrafter"/>
</dbReference>
<dbReference type="GO" id="GO:0005524">
    <property type="term" value="F:ATP binding"/>
    <property type="evidence" value="ECO:0007669"/>
    <property type="project" value="UniProtKB-KW"/>
</dbReference>
<dbReference type="SUPFAM" id="SSF52540">
    <property type="entry name" value="P-loop containing nucleoside triphosphate hydrolases"/>
    <property type="match status" value="1"/>
</dbReference>
<keyword evidence="1" id="KW-0547">Nucleotide-binding</keyword>
<dbReference type="InterPro" id="IPR050625">
    <property type="entry name" value="ParA/MinD_ATPase"/>
</dbReference>
<gene>
    <name evidence="4" type="ORF">FNU76_17950</name>
</gene>
<dbReference type="OrthoDB" id="3235020at2"/>
<dbReference type="InterPro" id="IPR002586">
    <property type="entry name" value="CobQ/CobB/MinD/ParA_Nub-bd_dom"/>
</dbReference>
<organism evidence="4 5">
    <name type="scientific">Chitinimonas arctica</name>
    <dbReference type="NCBI Taxonomy" id="2594795"/>
    <lineage>
        <taxon>Bacteria</taxon>
        <taxon>Pseudomonadati</taxon>
        <taxon>Pseudomonadota</taxon>
        <taxon>Betaproteobacteria</taxon>
        <taxon>Neisseriales</taxon>
        <taxon>Chitinibacteraceae</taxon>
        <taxon>Chitinimonas</taxon>
    </lineage>
</organism>
<evidence type="ECO:0000313" key="4">
    <source>
        <dbReference type="EMBL" id="QDQ28076.1"/>
    </source>
</evidence>
<reference evidence="5" key="1">
    <citation type="submission" date="2019-07" db="EMBL/GenBank/DDBJ databases">
        <title>Chitinimonas sp. nov., isolated from Ny-Alesund, arctica soil.</title>
        <authorList>
            <person name="Xu Q."/>
            <person name="Peng F."/>
        </authorList>
    </citation>
    <scope>NUCLEOTIDE SEQUENCE [LARGE SCALE GENOMIC DNA]</scope>
    <source>
        <strain evidence="5">R3-44</strain>
    </source>
</reference>
<evidence type="ECO:0000256" key="2">
    <source>
        <dbReference type="ARBA" id="ARBA00022840"/>
    </source>
</evidence>
<accession>A0A516SIV3</accession>
<dbReference type="InterPro" id="IPR027417">
    <property type="entry name" value="P-loop_NTPase"/>
</dbReference>
<evidence type="ECO:0000259" key="3">
    <source>
        <dbReference type="Pfam" id="PF01656"/>
    </source>
</evidence>
<keyword evidence="2" id="KW-0067">ATP-binding</keyword>
<evidence type="ECO:0000256" key="1">
    <source>
        <dbReference type="ARBA" id="ARBA00022741"/>
    </source>
</evidence>